<feature type="region of interest" description="Disordered" evidence="1">
    <location>
        <begin position="23"/>
        <end position="48"/>
    </location>
</feature>
<sequence length="129" mass="14280">MKLILSAVAIGTFLTQVWGSPAQPAANGEPECYGGGMEQNPPLSGPNTPPCWYKQSSGKYHCYDYKQGTNQCPWPGYEDPKPGNKKPAECYGGGMRQYPPLVNPNTPPCWYKQSDGKYDCYDYKQGTNQ</sequence>
<dbReference type="AlphaFoldDB" id="A0A137NW66"/>
<organism evidence="3 4">
    <name type="scientific">Conidiobolus coronatus (strain ATCC 28846 / CBS 209.66 / NRRL 28638)</name>
    <name type="common">Delacroixia coronata</name>
    <dbReference type="NCBI Taxonomy" id="796925"/>
    <lineage>
        <taxon>Eukaryota</taxon>
        <taxon>Fungi</taxon>
        <taxon>Fungi incertae sedis</taxon>
        <taxon>Zoopagomycota</taxon>
        <taxon>Entomophthoromycotina</taxon>
        <taxon>Entomophthoromycetes</taxon>
        <taxon>Entomophthorales</taxon>
        <taxon>Ancylistaceae</taxon>
        <taxon>Conidiobolus</taxon>
    </lineage>
</organism>
<dbReference type="Proteomes" id="UP000070444">
    <property type="component" value="Unassembled WGS sequence"/>
</dbReference>
<evidence type="ECO:0000256" key="2">
    <source>
        <dbReference type="SAM" id="SignalP"/>
    </source>
</evidence>
<dbReference type="EMBL" id="KQ964675">
    <property type="protein sequence ID" value="KXN66928.1"/>
    <property type="molecule type" value="Genomic_DNA"/>
</dbReference>
<proteinExistence type="predicted"/>
<evidence type="ECO:0008006" key="5">
    <source>
        <dbReference type="Google" id="ProtNLM"/>
    </source>
</evidence>
<reference evidence="3 4" key="1">
    <citation type="journal article" date="2015" name="Genome Biol. Evol.">
        <title>Phylogenomic analyses indicate that early fungi evolved digesting cell walls of algal ancestors of land plants.</title>
        <authorList>
            <person name="Chang Y."/>
            <person name="Wang S."/>
            <person name="Sekimoto S."/>
            <person name="Aerts A.L."/>
            <person name="Choi C."/>
            <person name="Clum A."/>
            <person name="LaButti K.M."/>
            <person name="Lindquist E.A."/>
            <person name="Yee Ngan C."/>
            <person name="Ohm R.A."/>
            <person name="Salamov A.A."/>
            <person name="Grigoriev I.V."/>
            <person name="Spatafora J.W."/>
            <person name="Berbee M.L."/>
        </authorList>
    </citation>
    <scope>NUCLEOTIDE SEQUENCE [LARGE SCALE GENOMIC DNA]</scope>
    <source>
        <strain evidence="3 4">NRRL 28638</strain>
    </source>
</reference>
<keyword evidence="4" id="KW-1185">Reference proteome</keyword>
<keyword evidence="2" id="KW-0732">Signal</keyword>
<name>A0A137NW66_CONC2</name>
<evidence type="ECO:0000256" key="1">
    <source>
        <dbReference type="SAM" id="MobiDB-lite"/>
    </source>
</evidence>
<accession>A0A137NW66</accession>
<evidence type="ECO:0000313" key="4">
    <source>
        <dbReference type="Proteomes" id="UP000070444"/>
    </source>
</evidence>
<feature type="signal peptide" evidence="2">
    <location>
        <begin position="1"/>
        <end position="19"/>
    </location>
</feature>
<gene>
    <name evidence="3" type="ORF">CONCODRAFT_11096</name>
</gene>
<dbReference type="OrthoDB" id="5276978at2759"/>
<feature type="non-terminal residue" evidence="3">
    <location>
        <position position="129"/>
    </location>
</feature>
<evidence type="ECO:0000313" key="3">
    <source>
        <dbReference type="EMBL" id="KXN66928.1"/>
    </source>
</evidence>
<feature type="chain" id="PRO_5007294138" description="Secreted protein" evidence="2">
    <location>
        <begin position="20"/>
        <end position="129"/>
    </location>
</feature>
<protein>
    <recommendedName>
        <fullName evidence="5">Secreted protein</fullName>
    </recommendedName>
</protein>